<dbReference type="Gene3D" id="4.10.400.10">
    <property type="entry name" value="Low-density Lipoprotein Receptor"/>
    <property type="match status" value="1"/>
</dbReference>
<dbReference type="PROSITE" id="PS50068">
    <property type="entry name" value="LDLRA_2"/>
    <property type="match status" value="1"/>
</dbReference>
<evidence type="ECO:0000313" key="5">
    <source>
        <dbReference type="Proteomes" id="UP001283361"/>
    </source>
</evidence>
<evidence type="ECO:0000256" key="3">
    <source>
        <dbReference type="SAM" id="Phobius"/>
    </source>
</evidence>
<keyword evidence="5" id="KW-1185">Reference proteome</keyword>
<dbReference type="AlphaFoldDB" id="A0AAE1DC17"/>
<evidence type="ECO:0000256" key="1">
    <source>
        <dbReference type="ARBA" id="ARBA00023157"/>
    </source>
</evidence>
<dbReference type="InterPro" id="IPR002172">
    <property type="entry name" value="LDrepeatLR_classA_rpt"/>
</dbReference>
<feature type="transmembrane region" description="Helical" evidence="3">
    <location>
        <begin position="67"/>
        <end position="85"/>
    </location>
</feature>
<dbReference type="InterPro" id="IPR036055">
    <property type="entry name" value="LDL_receptor-like_sf"/>
</dbReference>
<protein>
    <submittedName>
        <fullName evidence="4">Uncharacterized protein</fullName>
    </submittedName>
</protein>
<dbReference type="SUPFAM" id="SSF57424">
    <property type="entry name" value="LDL receptor-like module"/>
    <property type="match status" value="1"/>
</dbReference>
<sequence>MFSVAHGGTCVGQRGLFDCKNGIQCVSIMEKCDCKPHCADASDEDVEYAGCLIGMEECLNSAETPRLAMTFSLLLALTALAINLLQRRT</sequence>
<proteinExistence type="predicted"/>
<dbReference type="SMART" id="SM00192">
    <property type="entry name" value="LDLa"/>
    <property type="match status" value="1"/>
</dbReference>
<reference evidence="4" key="1">
    <citation type="journal article" date="2023" name="G3 (Bethesda)">
        <title>A reference genome for the long-term kleptoplast-retaining sea slug Elysia crispata morphotype clarki.</title>
        <authorList>
            <person name="Eastman K.E."/>
            <person name="Pendleton A.L."/>
            <person name="Shaikh M.A."/>
            <person name="Suttiyut T."/>
            <person name="Ogas R."/>
            <person name="Tomko P."/>
            <person name="Gavelis G."/>
            <person name="Widhalm J.R."/>
            <person name="Wisecaver J.H."/>
        </authorList>
    </citation>
    <scope>NUCLEOTIDE SEQUENCE</scope>
    <source>
        <strain evidence="4">ECLA1</strain>
    </source>
</reference>
<keyword evidence="3" id="KW-1133">Transmembrane helix</keyword>
<dbReference type="PROSITE" id="PS01209">
    <property type="entry name" value="LDLRA_1"/>
    <property type="match status" value="1"/>
</dbReference>
<keyword evidence="3" id="KW-0812">Transmembrane</keyword>
<name>A0AAE1DC17_9GAST</name>
<gene>
    <name evidence="4" type="ORF">RRG08_040026</name>
</gene>
<keyword evidence="1" id="KW-1015">Disulfide bond</keyword>
<dbReference type="Proteomes" id="UP001283361">
    <property type="component" value="Unassembled WGS sequence"/>
</dbReference>
<evidence type="ECO:0000313" key="4">
    <source>
        <dbReference type="EMBL" id="KAK3764430.1"/>
    </source>
</evidence>
<dbReference type="InterPro" id="IPR023415">
    <property type="entry name" value="LDLR_class-A_CS"/>
</dbReference>
<evidence type="ECO:0000256" key="2">
    <source>
        <dbReference type="PROSITE-ProRule" id="PRU00124"/>
    </source>
</evidence>
<keyword evidence="3" id="KW-0472">Membrane</keyword>
<comment type="caution">
    <text evidence="4">The sequence shown here is derived from an EMBL/GenBank/DDBJ whole genome shotgun (WGS) entry which is preliminary data.</text>
</comment>
<dbReference type="EMBL" id="JAWDGP010004442">
    <property type="protein sequence ID" value="KAK3764430.1"/>
    <property type="molecule type" value="Genomic_DNA"/>
</dbReference>
<accession>A0AAE1DC17</accession>
<comment type="caution">
    <text evidence="2">Lacks conserved residue(s) required for the propagation of feature annotation.</text>
</comment>
<organism evidence="4 5">
    <name type="scientific">Elysia crispata</name>
    <name type="common">lettuce slug</name>
    <dbReference type="NCBI Taxonomy" id="231223"/>
    <lineage>
        <taxon>Eukaryota</taxon>
        <taxon>Metazoa</taxon>
        <taxon>Spiralia</taxon>
        <taxon>Lophotrochozoa</taxon>
        <taxon>Mollusca</taxon>
        <taxon>Gastropoda</taxon>
        <taxon>Heterobranchia</taxon>
        <taxon>Euthyneura</taxon>
        <taxon>Panpulmonata</taxon>
        <taxon>Sacoglossa</taxon>
        <taxon>Placobranchoidea</taxon>
        <taxon>Plakobranchidae</taxon>
        <taxon>Elysia</taxon>
    </lineage>
</organism>